<dbReference type="GO" id="GO:0009252">
    <property type="term" value="P:peptidoglycan biosynthetic process"/>
    <property type="evidence" value="ECO:0007669"/>
    <property type="project" value="UniProtKB-UniPathway"/>
</dbReference>
<dbReference type="GO" id="GO:0071555">
    <property type="term" value="P:cell wall organization"/>
    <property type="evidence" value="ECO:0007669"/>
    <property type="project" value="UniProtKB-KW"/>
</dbReference>
<protein>
    <recommendedName>
        <fullName evidence="4">serine-type D-Ala-D-Ala carboxypeptidase</fullName>
        <ecNumber evidence="4">3.4.16.4</ecNumber>
    </recommendedName>
</protein>
<dbReference type="RefSeq" id="WP_082336165.1">
    <property type="nucleotide sequence ID" value="NZ_FOQK01000006.1"/>
</dbReference>
<dbReference type="EC" id="3.4.16.4" evidence="4"/>
<dbReference type="SUPFAM" id="SSF69189">
    <property type="entry name" value="Penicillin-binding protein associated domain"/>
    <property type="match status" value="1"/>
</dbReference>
<keyword evidence="5 18" id="KW-0121">Carboxypeptidase</keyword>
<dbReference type="InterPro" id="IPR037167">
    <property type="entry name" value="Peptidase_S11_C_sf"/>
</dbReference>
<comment type="similarity">
    <text evidence="3 15">Belongs to the peptidase S11 family.</text>
</comment>
<sequence>MRKSIQKSVAICLLGTGMFMGMPGIVTAAGNVKPAITAADLAKLPDPSTVGIRVKAGDALPKLMAHSAVLIEAKTGKVIYEREKDTRRYPASTTKIMTLIVALEHSKPDEIVTVGPRAVGAEGSSLNLAEGDKIPMKELLMGMMMRSGNDATIAVAEHVAGSMTAFAKMMNDKAQEIGATDTHFVNSHGLPDDNHYTTAHDLALITAYGFTVPGYEEIVSTDRAVFNWYNDTSKEVISENKLLWQYEGGNGGKTGYTQKAGRCVVSTAKRDGIQLVAVVLDSDFMWTDAYSMLDYGFSKVEPLPILKRGEVAGTVDVSTGAKGEIQAVAARDSVIGYEAGAKPKIEKKLDMPGSIDAPVKKGDVVGKMICYADGKVVDRVDLLATEDVAYHSWWMTIKEWWARLTKGLF</sequence>
<dbReference type="PANTHER" id="PTHR21581:SF33">
    <property type="entry name" value="D-ALANYL-D-ALANINE CARBOXYPEPTIDASE DACB"/>
    <property type="match status" value="1"/>
</dbReference>
<dbReference type="InterPro" id="IPR012907">
    <property type="entry name" value="Peptidase_S11_C"/>
</dbReference>
<evidence type="ECO:0000313" key="19">
    <source>
        <dbReference type="Proteomes" id="UP000183639"/>
    </source>
</evidence>
<name>A0A1I3DFF4_SELRU</name>
<feature type="signal peptide" evidence="16">
    <location>
        <begin position="1"/>
        <end position="28"/>
    </location>
</feature>
<dbReference type="UniPathway" id="UPA00219"/>
<evidence type="ECO:0000256" key="10">
    <source>
        <dbReference type="ARBA" id="ARBA00022984"/>
    </source>
</evidence>
<dbReference type="Proteomes" id="UP000183639">
    <property type="component" value="Unassembled WGS sequence"/>
</dbReference>
<dbReference type="Pfam" id="PF07943">
    <property type="entry name" value="PBP5_C"/>
    <property type="match status" value="1"/>
</dbReference>
<keyword evidence="8" id="KW-0378">Hydrolase</keyword>
<evidence type="ECO:0000256" key="11">
    <source>
        <dbReference type="ARBA" id="ARBA00023316"/>
    </source>
</evidence>
<dbReference type="SMART" id="SM00936">
    <property type="entry name" value="PBP5_C"/>
    <property type="match status" value="1"/>
</dbReference>
<dbReference type="Pfam" id="PF00768">
    <property type="entry name" value="Peptidase_S11"/>
    <property type="match status" value="1"/>
</dbReference>
<feature type="domain" description="Peptidase S11 D-Ala-D-Ala carboxypeptidase A C-terminal" evidence="17">
    <location>
        <begin position="301"/>
        <end position="390"/>
    </location>
</feature>
<comment type="function">
    <text evidence="1">Removes C-terminal D-alanyl residues from sugar-peptide cell wall precursors.</text>
</comment>
<evidence type="ECO:0000256" key="4">
    <source>
        <dbReference type="ARBA" id="ARBA00012448"/>
    </source>
</evidence>
<dbReference type="InterPro" id="IPR015956">
    <property type="entry name" value="Peniciliin-bd_prot_C_sf"/>
</dbReference>
<comment type="pathway">
    <text evidence="2">Cell wall biogenesis; peptidoglycan biosynthesis.</text>
</comment>
<evidence type="ECO:0000313" key="18">
    <source>
        <dbReference type="EMBL" id="SFH85201.1"/>
    </source>
</evidence>
<evidence type="ECO:0000256" key="15">
    <source>
        <dbReference type="RuleBase" id="RU004016"/>
    </source>
</evidence>
<keyword evidence="6" id="KW-0645">Protease</keyword>
<evidence type="ECO:0000256" key="2">
    <source>
        <dbReference type="ARBA" id="ARBA00004752"/>
    </source>
</evidence>
<evidence type="ECO:0000256" key="7">
    <source>
        <dbReference type="ARBA" id="ARBA00022729"/>
    </source>
</evidence>
<feature type="active site" description="Acyl-ester intermediate" evidence="13">
    <location>
        <position position="92"/>
    </location>
</feature>
<evidence type="ECO:0000256" key="8">
    <source>
        <dbReference type="ARBA" id="ARBA00022801"/>
    </source>
</evidence>
<dbReference type="PANTHER" id="PTHR21581">
    <property type="entry name" value="D-ALANYL-D-ALANINE CARBOXYPEPTIDASE"/>
    <property type="match status" value="1"/>
</dbReference>
<dbReference type="InterPro" id="IPR012338">
    <property type="entry name" value="Beta-lactam/transpept-like"/>
</dbReference>
<evidence type="ECO:0000259" key="17">
    <source>
        <dbReference type="SMART" id="SM00936"/>
    </source>
</evidence>
<evidence type="ECO:0000256" key="12">
    <source>
        <dbReference type="ARBA" id="ARBA00034000"/>
    </source>
</evidence>
<keyword evidence="10" id="KW-0573">Peptidoglycan synthesis</keyword>
<organism evidence="18 19">
    <name type="scientific">Selenomonas ruminantium</name>
    <dbReference type="NCBI Taxonomy" id="971"/>
    <lineage>
        <taxon>Bacteria</taxon>
        <taxon>Bacillati</taxon>
        <taxon>Bacillota</taxon>
        <taxon>Negativicutes</taxon>
        <taxon>Selenomonadales</taxon>
        <taxon>Selenomonadaceae</taxon>
        <taxon>Selenomonas</taxon>
    </lineage>
</organism>
<feature type="chain" id="PRO_5010374667" description="serine-type D-Ala-D-Ala carboxypeptidase" evidence="16">
    <location>
        <begin position="29"/>
        <end position="409"/>
    </location>
</feature>
<dbReference type="GO" id="GO:0009002">
    <property type="term" value="F:serine-type D-Ala-D-Ala carboxypeptidase activity"/>
    <property type="evidence" value="ECO:0007669"/>
    <property type="project" value="UniProtKB-EC"/>
</dbReference>
<proteinExistence type="inferred from homology"/>
<reference evidence="18 19" key="1">
    <citation type="submission" date="2016-10" db="EMBL/GenBank/DDBJ databases">
        <authorList>
            <person name="de Groot N.N."/>
        </authorList>
    </citation>
    <scope>NUCLEOTIDE SEQUENCE [LARGE SCALE GENOMIC DNA]</scope>
    <source>
        <strain evidence="18 19">Z108</strain>
    </source>
</reference>
<dbReference type="InterPro" id="IPR018044">
    <property type="entry name" value="Peptidase_S11"/>
</dbReference>
<dbReference type="Gene3D" id="2.60.410.10">
    <property type="entry name" value="D-Ala-D-Ala carboxypeptidase, C-terminal domain"/>
    <property type="match status" value="1"/>
</dbReference>
<dbReference type="EMBL" id="FOQK01000006">
    <property type="protein sequence ID" value="SFH85201.1"/>
    <property type="molecule type" value="Genomic_DNA"/>
</dbReference>
<keyword evidence="11" id="KW-0961">Cell wall biogenesis/degradation</keyword>
<dbReference type="AlphaFoldDB" id="A0A1I3DFF4"/>
<comment type="catalytic activity">
    <reaction evidence="12">
        <text>Preferential cleavage: (Ac)2-L-Lys-D-Ala-|-D-Ala. Also transpeptidation of peptidyl-alanyl moieties that are N-acyl substituents of D-alanine.</text>
        <dbReference type="EC" id="3.4.16.4"/>
    </reaction>
</comment>
<evidence type="ECO:0000256" key="9">
    <source>
        <dbReference type="ARBA" id="ARBA00022960"/>
    </source>
</evidence>
<evidence type="ECO:0000256" key="16">
    <source>
        <dbReference type="SAM" id="SignalP"/>
    </source>
</evidence>
<dbReference type="PRINTS" id="PR00725">
    <property type="entry name" value="DADACBPTASE1"/>
</dbReference>
<dbReference type="SUPFAM" id="SSF56601">
    <property type="entry name" value="beta-lactamase/transpeptidase-like"/>
    <property type="match status" value="1"/>
</dbReference>
<accession>A0A1I3DFF4</accession>
<dbReference type="InterPro" id="IPR001967">
    <property type="entry name" value="Peptidase_S11_N"/>
</dbReference>
<evidence type="ECO:0000256" key="6">
    <source>
        <dbReference type="ARBA" id="ARBA00022670"/>
    </source>
</evidence>
<keyword evidence="7 16" id="KW-0732">Signal</keyword>
<dbReference type="GO" id="GO:0006508">
    <property type="term" value="P:proteolysis"/>
    <property type="evidence" value="ECO:0007669"/>
    <property type="project" value="UniProtKB-KW"/>
</dbReference>
<dbReference type="GO" id="GO:0008360">
    <property type="term" value="P:regulation of cell shape"/>
    <property type="evidence" value="ECO:0007669"/>
    <property type="project" value="UniProtKB-KW"/>
</dbReference>
<feature type="active site" evidence="13">
    <location>
        <position position="147"/>
    </location>
</feature>
<evidence type="ECO:0000256" key="5">
    <source>
        <dbReference type="ARBA" id="ARBA00022645"/>
    </source>
</evidence>
<gene>
    <name evidence="18" type="ORF">SAMN04487861_10652</name>
</gene>
<dbReference type="Gene3D" id="3.40.710.10">
    <property type="entry name" value="DD-peptidase/beta-lactamase superfamily"/>
    <property type="match status" value="1"/>
</dbReference>
<feature type="binding site" evidence="14">
    <location>
        <position position="253"/>
    </location>
    <ligand>
        <name>substrate</name>
    </ligand>
</feature>
<feature type="active site" description="Proton acceptor" evidence="13">
    <location>
        <position position="95"/>
    </location>
</feature>
<dbReference type="OrthoDB" id="9791132at2"/>
<evidence type="ECO:0000256" key="13">
    <source>
        <dbReference type="PIRSR" id="PIRSR618044-1"/>
    </source>
</evidence>
<evidence type="ECO:0000256" key="1">
    <source>
        <dbReference type="ARBA" id="ARBA00003217"/>
    </source>
</evidence>
<evidence type="ECO:0000256" key="14">
    <source>
        <dbReference type="PIRSR" id="PIRSR618044-2"/>
    </source>
</evidence>
<keyword evidence="9" id="KW-0133">Cell shape</keyword>
<evidence type="ECO:0000256" key="3">
    <source>
        <dbReference type="ARBA" id="ARBA00007164"/>
    </source>
</evidence>